<dbReference type="GO" id="GO:0005975">
    <property type="term" value="P:carbohydrate metabolic process"/>
    <property type="evidence" value="ECO:0007669"/>
    <property type="project" value="InterPro"/>
</dbReference>
<dbReference type="InterPro" id="IPR000056">
    <property type="entry name" value="Ribul_P_3_epim-like"/>
</dbReference>
<dbReference type="EC" id="5.1.3.1" evidence="3"/>
<reference evidence="3 4" key="1">
    <citation type="journal article" date="2014" name="Genome Announc.">
        <title>Draft genome sequences of eight enterohepatic helicobacter species isolated from both laboratory and wild rodents.</title>
        <authorList>
            <person name="Sheh A."/>
            <person name="Shen Z."/>
            <person name="Fox J.G."/>
        </authorList>
    </citation>
    <scope>NUCLEOTIDE SEQUENCE [LARGE SCALE GENOMIC DNA]</scope>
    <source>
        <strain evidence="3 4">MIT-03-7007</strain>
    </source>
</reference>
<dbReference type="NCBIfam" id="NF004076">
    <property type="entry name" value="PRK05581.1-4"/>
    <property type="match status" value="1"/>
</dbReference>
<proteinExistence type="predicted"/>
<dbReference type="AlphaFoldDB" id="A0A4U8UG51"/>
<dbReference type="SUPFAM" id="SSF51366">
    <property type="entry name" value="Ribulose-phoshate binding barrel"/>
    <property type="match status" value="1"/>
</dbReference>
<evidence type="ECO:0000256" key="1">
    <source>
        <dbReference type="ARBA" id="ARBA00022723"/>
    </source>
</evidence>
<dbReference type="PANTHER" id="PTHR11749">
    <property type="entry name" value="RIBULOSE-5-PHOSPHATE-3-EPIMERASE"/>
    <property type="match status" value="1"/>
</dbReference>
<keyword evidence="1" id="KW-0479">Metal-binding</keyword>
<accession>A0A4U8UG51</accession>
<dbReference type="CDD" id="cd00429">
    <property type="entry name" value="RPE"/>
    <property type="match status" value="1"/>
</dbReference>
<dbReference type="RefSeq" id="WP_034554805.1">
    <property type="nucleotide sequence ID" value="NZ_JRPC02000021.1"/>
</dbReference>
<dbReference type="GO" id="GO:0046872">
    <property type="term" value="F:metal ion binding"/>
    <property type="evidence" value="ECO:0007669"/>
    <property type="project" value="UniProtKB-KW"/>
</dbReference>
<keyword evidence="4" id="KW-1185">Reference proteome</keyword>
<protein>
    <submittedName>
        <fullName evidence="3">Ribulose-phosphate 3-epimerase</fullName>
        <ecNumber evidence="3">5.1.3.1</ecNumber>
    </submittedName>
</protein>
<dbReference type="EMBL" id="JRPC02000021">
    <property type="protein sequence ID" value="TLE14891.1"/>
    <property type="molecule type" value="Genomic_DNA"/>
</dbReference>
<dbReference type="Pfam" id="PF00834">
    <property type="entry name" value="Ribul_P_3_epim"/>
    <property type="match status" value="1"/>
</dbReference>
<comment type="caution">
    <text evidence="3">The sequence shown here is derived from an EMBL/GenBank/DDBJ whole genome shotgun (WGS) entry which is preliminary data.</text>
</comment>
<dbReference type="GO" id="GO:0004750">
    <property type="term" value="F:D-ribulose-phosphate 3-epimerase activity"/>
    <property type="evidence" value="ECO:0007669"/>
    <property type="project" value="UniProtKB-EC"/>
</dbReference>
<organism evidence="3 4">
    <name type="scientific">Helicobacter apodemus</name>
    <dbReference type="NCBI Taxonomy" id="135569"/>
    <lineage>
        <taxon>Bacteria</taxon>
        <taxon>Pseudomonadati</taxon>
        <taxon>Campylobacterota</taxon>
        <taxon>Epsilonproteobacteria</taxon>
        <taxon>Campylobacterales</taxon>
        <taxon>Helicobacteraceae</taxon>
        <taxon>Helicobacter</taxon>
    </lineage>
</organism>
<dbReference type="InterPro" id="IPR013785">
    <property type="entry name" value="Aldolase_TIM"/>
</dbReference>
<dbReference type="Gene3D" id="3.20.20.70">
    <property type="entry name" value="Aldolase class I"/>
    <property type="match status" value="1"/>
</dbReference>
<dbReference type="InterPro" id="IPR011060">
    <property type="entry name" value="RibuloseP-bd_barrel"/>
</dbReference>
<sequence length="223" mass="25423">MSKISASLMCSNPYTLQSDIQTLENTKIDYLHMDIMDGHFVPNLGFSIDFIQSIRKCTSLPFDFHLMVENPLKIIPRLSLQKGDIVSIHFEASYYLEDIIALIKSYECELFIALNPQTPVCILENLHHHIDGVNFLTINPGFSGQKILPMAIKKFLYLKSYLSKNNLEHIFIEVDGNMSFENAKKFKEIGADIFVAGTSSIFPNKKLSKKQIQNFQSLLKAKK</sequence>
<keyword evidence="2 3" id="KW-0413">Isomerase</keyword>
<gene>
    <name evidence="3" type="ORF">LS72_008050</name>
</gene>
<evidence type="ECO:0000313" key="3">
    <source>
        <dbReference type="EMBL" id="TLE14891.1"/>
    </source>
</evidence>
<evidence type="ECO:0000256" key="2">
    <source>
        <dbReference type="ARBA" id="ARBA00023235"/>
    </source>
</evidence>
<dbReference type="Proteomes" id="UP000029920">
    <property type="component" value="Unassembled WGS sequence"/>
</dbReference>
<evidence type="ECO:0000313" key="4">
    <source>
        <dbReference type="Proteomes" id="UP000029920"/>
    </source>
</evidence>
<name>A0A4U8UG51_9HELI</name>